<feature type="non-terminal residue" evidence="2">
    <location>
        <position position="1"/>
    </location>
</feature>
<feature type="compositionally biased region" description="Acidic residues" evidence="1">
    <location>
        <begin position="58"/>
        <end position="68"/>
    </location>
</feature>
<proteinExistence type="predicted"/>
<name>A0A6L2NW57_TANCI</name>
<dbReference type="EMBL" id="BKCJ010009996">
    <property type="protein sequence ID" value="GEU89589.1"/>
    <property type="molecule type" value="Genomic_DNA"/>
</dbReference>
<feature type="compositionally biased region" description="Low complexity" evidence="1">
    <location>
        <begin position="42"/>
        <end position="53"/>
    </location>
</feature>
<evidence type="ECO:0000256" key="1">
    <source>
        <dbReference type="SAM" id="MobiDB-lite"/>
    </source>
</evidence>
<sequence>PLLSPNETTKPIADVSPPENTKKQSPTDLDTGGATDEEDGGDAAYALADVEGGSVEGGAEEGGEESPR</sequence>
<gene>
    <name evidence="2" type="ORF">Tci_061567</name>
</gene>
<accession>A0A6L2NW57</accession>
<comment type="caution">
    <text evidence="2">The sequence shown here is derived from an EMBL/GenBank/DDBJ whole genome shotgun (WGS) entry which is preliminary data.</text>
</comment>
<protein>
    <submittedName>
        <fullName evidence="2">Uncharacterized protein</fullName>
    </submittedName>
</protein>
<feature type="region of interest" description="Disordered" evidence="1">
    <location>
        <begin position="1"/>
        <end position="68"/>
    </location>
</feature>
<evidence type="ECO:0000313" key="2">
    <source>
        <dbReference type="EMBL" id="GEU89589.1"/>
    </source>
</evidence>
<organism evidence="2">
    <name type="scientific">Tanacetum cinerariifolium</name>
    <name type="common">Dalmatian daisy</name>
    <name type="synonym">Chrysanthemum cinerariifolium</name>
    <dbReference type="NCBI Taxonomy" id="118510"/>
    <lineage>
        <taxon>Eukaryota</taxon>
        <taxon>Viridiplantae</taxon>
        <taxon>Streptophyta</taxon>
        <taxon>Embryophyta</taxon>
        <taxon>Tracheophyta</taxon>
        <taxon>Spermatophyta</taxon>
        <taxon>Magnoliopsida</taxon>
        <taxon>eudicotyledons</taxon>
        <taxon>Gunneridae</taxon>
        <taxon>Pentapetalae</taxon>
        <taxon>asterids</taxon>
        <taxon>campanulids</taxon>
        <taxon>Asterales</taxon>
        <taxon>Asteraceae</taxon>
        <taxon>Asteroideae</taxon>
        <taxon>Anthemideae</taxon>
        <taxon>Anthemidinae</taxon>
        <taxon>Tanacetum</taxon>
    </lineage>
</organism>
<dbReference type="AlphaFoldDB" id="A0A6L2NW57"/>
<reference evidence="2" key="1">
    <citation type="journal article" date="2019" name="Sci. Rep.">
        <title>Draft genome of Tanacetum cinerariifolium, the natural source of mosquito coil.</title>
        <authorList>
            <person name="Yamashiro T."/>
            <person name="Shiraishi A."/>
            <person name="Satake H."/>
            <person name="Nakayama K."/>
        </authorList>
    </citation>
    <scope>NUCLEOTIDE SEQUENCE</scope>
</reference>